<keyword evidence="1" id="KW-0472">Membrane</keyword>
<evidence type="ECO:0000313" key="3">
    <source>
        <dbReference type="Proteomes" id="UP000715781"/>
    </source>
</evidence>
<dbReference type="Proteomes" id="UP000715781">
    <property type="component" value="Unassembled WGS sequence"/>
</dbReference>
<reference evidence="2" key="1">
    <citation type="submission" date="2021-05" db="EMBL/GenBank/DDBJ databases">
        <authorList>
            <person name="Pietrasiak N."/>
            <person name="Ward R."/>
            <person name="Stajich J.E."/>
            <person name="Kurbessoian T."/>
        </authorList>
    </citation>
    <scope>NUCLEOTIDE SEQUENCE</scope>
    <source>
        <strain evidence="2">JT2-VF2</strain>
    </source>
</reference>
<proteinExistence type="predicted"/>
<keyword evidence="1" id="KW-0812">Transmembrane</keyword>
<evidence type="ECO:0000313" key="2">
    <source>
        <dbReference type="EMBL" id="MBW4561693.1"/>
    </source>
</evidence>
<comment type="caution">
    <text evidence="2">The sequence shown here is derived from an EMBL/GenBank/DDBJ whole genome shotgun (WGS) entry which is preliminary data.</text>
</comment>
<reference evidence="2" key="2">
    <citation type="journal article" date="2022" name="Microbiol. Resour. Announc.">
        <title>Metagenome Sequencing to Explore Phylogenomics of Terrestrial Cyanobacteria.</title>
        <authorList>
            <person name="Ward R.D."/>
            <person name="Stajich J.E."/>
            <person name="Johansen J.R."/>
            <person name="Huntemann M."/>
            <person name="Clum A."/>
            <person name="Foster B."/>
            <person name="Foster B."/>
            <person name="Roux S."/>
            <person name="Palaniappan K."/>
            <person name="Varghese N."/>
            <person name="Mukherjee S."/>
            <person name="Reddy T.B.K."/>
            <person name="Daum C."/>
            <person name="Copeland A."/>
            <person name="Chen I.A."/>
            <person name="Ivanova N.N."/>
            <person name="Kyrpides N.C."/>
            <person name="Shapiro N."/>
            <person name="Eloe-Fadrosh E.A."/>
            <person name="Pietrasiak N."/>
        </authorList>
    </citation>
    <scope>NUCLEOTIDE SEQUENCE</scope>
    <source>
        <strain evidence="2">JT2-VF2</strain>
    </source>
</reference>
<gene>
    <name evidence="2" type="ORF">KME32_11160</name>
</gene>
<feature type="transmembrane region" description="Helical" evidence="1">
    <location>
        <begin position="12"/>
        <end position="30"/>
    </location>
</feature>
<feature type="transmembrane region" description="Helical" evidence="1">
    <location>
        <begin position="36"/>
        <end position="57"/>
    </location>
</feature>
<feature type="transmembrane region" description="Helical" evidence="1">
    <location>
        <begin position="112"/>
        <end position="130"/>
    </location>
</feature>
<name>A0A951UG01_9NOST</name>
<accession>A0A951UG01</accession>
<dbReference type="EMBL" id="JAHHHN010000005">
    <property type="protein sequence ID" value="MBW4561693.1"/>
    <property type="molecule type" value="Genomic_DNA"/>
</dbReference>
<sequence length="224" mass="25759">MVKYQLFKNFDPRPRLISAVGFAVLVSLLLPPWLRLPTRILCIWNSGAYLFLALTWWKMLKANPEKTRRYARREYEGSLAIFMLMITAACASILAITFLLNYHHKGLLTIPVPLRVLLSAMTIIGSWLLLHTMFALQYARGYYQHNHDINNEEIVGGLGFPNEKDPDYCDFLYFSFVIGMTSQVSDVQTTLRYMRRLTLLHGVLSFFFNTIIVAMSINIIAALI</sequence>
<evidence type="ECO:0000256" key="1">
    <source>
        <dbReference type="SAM" id="Phobius"/>
    </source>
</evidence>
<dbReference type="InterPro" id="IPR009781">
    <property type="entry name" value="DUF1345"/>
</dbReference>
<dbReference type="Pfam" id="PF07077">
    <property type="entry name" value="DUF1345"/>
    <property type="match status" value="1"/>
</dbReference>
<feature type="transmembrane region" description="Helical" evidence="1">
    <location>
        <begin position="78"/>
        <end position="100"/>
    </location>
</feature>
<protein>
    <submittedName>
        <fullName evidence="2">DUF1345 domain-containing protein</fullName>
    </submittedName>
</protein>
<keyword evidence="1" id="KW-1133">Transmembrane helix</keyword>
<organism evidence="2 3">
    <name type="scientific">Mojavia pulchra JT2-VF2</name>
    <dbReference type="NCBI Taxonomy" id="287848"/>
    <lineage>
        <taxon>Bacteria</taxon>
        <taxon>Bacillati</taxon>
        <taxon>Cyanobacteriota</taxon>
        <taxon>Cyanophyceae</taxon>
        <taxon>Nostocales</taxon>
        <taxon>Nostocaceae</taxon>
    </lineage>
</organism>
<dbReference type="AlphaFoldDB" id="A0A951UG01"/>
<feature type="transmembrane region" description="Helical" evidence="1">
    <location>
        <begin position="199"/>
        <end position="223"/>
    </location>
</feature>